<dbReference type="KEGG" id="syc:syc1404_d"/>
<accession>A0A0H3K3G0</accession>
<organism evidence="1 2">
    <name type="scientific">Synechococcus sp. (strain ATCC 27144 / PCC 6301 / SAUG 1402/1)</name>
    <name type="common">Anacystis nidulans</name>
    <dbReference type="NCBI Taxonomy" id="269084"/>
    <lineage>
        <taxon>Bacteria</taxon>
        <taxon>Bacillati</taxon>
        <taxon>Cyanobacteriota</taxon>
        <taxon>Cyanophyceae</taxon>
        <taxon>Synechococcales</taxon>
        <taxon>Synechococcaceae</taxon>
        <taxon>Synechococcus</taxon>
    </lineage>
</organism>
<reference evidence="1 2" key="1">
    <citation type="journal article" date="2007" name="Photosyn. Res.">
        <title>Complete nucleotide sequence of the freshwater unicellular cyanobacterium Synechococcus elongatus PCC 6301 chromosome: gene content and organization.</title>
        <authorList>
            <person name="Sugita C."/>
            <person name="Ogata K."/>
            <person name="Shikata M."/>
            <person name="Jikuya H."/>
            <person name="Takano J."/>
            <person name="Furumichi M."/>
            <person name="Kanehisa M."/>
            <person name="Omata T."/>
            <person name="Sugiura M."/>
            <person name="Sugita M."/>
        </authorList>
    </citation>
    <scope>NUCLEOTIDE SEQUENCE [LARGE SCALE GENOMIC DNA]</scope>
    <source>
        <strain evidence="2">ATCC 27144 / PCC 6301 / SAUG 1402/1</strain>
    </source>
</reference>
<proteinExistence type="predicted"/>
<evidence type="ECO:0000313" key="1">
    <source>
        <dbReference type="EMBL" id="BAD79594.1"/>
    </source>
</evidence>
<evidence type="ECO:0000313" key="2">
    <source>
        <dbReference type="Proteomes" id="UP000001175"/>
    </source>
</evidence>
<dbReference type="AlphaFoldDB" id="A0A0H3K3G0"/>
<dbReference type="Proteomes" id="UP000001175">
    <property type="component" value="Chromosome"/>
</dbReference>
<name>A0A0H3K3G0_SYNP6</name>
<protein>
    <submittedName>
        <fullName evidence="1">Uncharacterized protein</fullName>
    </submittedName>
</protein>
<dbReference type="EMBL" id="AP008231">
    <property type="protein sequence ID" value="BAD79594.1"/>
    <property type="molecule type" value="Genomic_DNA"/>
</dbReference>
<dbReference type="eggNOG" id="ENOG50337HA">
    <property type="taxonomic scope" value="Bacteria"/>
</dbReference>
<sequence>MIMTIDTQTALEPLLKDIAQQLGAIAQALRPADESLGFGPSPGRQYIYVNRSQGCNWYRLDAEGHPIAIEAPALTGYIVGLEIRELQRRGKAVPKLHLHIKADRHYVLESGAQSVFSKSLLVAIAQLQPAQLRQPITLEPQAAEGNEAEFARLYINGEYVHAPWDDNSDFPHLTQQAIAVVQAAQN</sequence>
<gene>
    <name evidence="1" type="ordered locus">syc1404_d</name>
</gene>